<protein>
    <submittedName>
        <fullName evidence="1">Uncharacterized protein</fullName>
    </submittedName>
</protein>
<proteinExistence type="predicted"/>
<dbReference type="EMBL" id="QZFU01000019">
    <property type="protein sequence ID" value="RJO74708.1"/>
    <property type="molecule type" value="Genomic_DNA"/>
</dbReference>
<evidence type="ECO:0000313" key="2">
    <source>
        <dbReference type="Proteomes" id="UP000266677"/>
    </source>
</evidence>
<comment type="caution">
    <text evidence="1">The sequence shown here is derived from an EMBL/GenBank/DDBJ whole genome shotgun (WGS) entry which is preliminary data.</text>
</comment>
<accession>A0A3A4KFM0</accession>
<dbReference type="OrthoDB" id="4549832at2"/>
<dbReference type="Proteomes" id="UP000266677">
    <property type="component" value="Unassembled WGS sequence"/>
</dbReference>
<organism evidence="1 2">
    <name type="scientific">Nocardia panacis</name>
    <dbReference type="NCBI Taxonomy" id="2340916"/>
    <lineage>
        <taxon>Bacteria</taxon>
        <taxon>Bacillati</taxon>
        <taxon>Actinomycetota</taxon>
        <taxon>Actinomycetes</taxon>
        <taxon>Mycobacteriales</taxon>
        <taxon>Nocardiaceae</taxon>
        <taxon>Nocardia</taxon>
    </lineage>
</organism>
<reference evidence="1 2" key="1">
    <citation type="submission" date="2018-09" db="EMBL/GenBank/DDBJ databases">
        <title>YIM PH21274 draft genome.</title>
        <authorList>
            <person name="Miao C."/>
        </authorList>
    </citation>
    <scope>NUCLEOTIDE SEQUENCE [LARGE SCALE GENOMIC DNA]</scope>
    <source>
        <strain evidence="1 2">YIM PH 21724</strain>
    </source>
</reference>
<keyword evidence="2" id="KW-1185">Reference proteome</keyword>
<dbReference type="RefSeq" id="WP_120041276.1">
    <property type="nucleotide sequence ID" value="NZ_QZFU01000019.1"/>
</dbReference>
<dbReference type="AlphaFoldDB" id="A0A3A4KFM0"/>
<sequence length="250" mass="27096">MHSTDEPVGAHDSGAGYSWEVLRTAPNGETLVTESGGGMLGAPAEATNRICETHLEAATALFEWICDDFRMGYRTAVLEARVAGRADPKPEAVRAALSVRDARGKEVVTLSAALTYPPVTGRDLADFRRRQRLRTKGKPPRAADPHLDRLIRHLRLEAESVREEVPDLDHCREQLDLAKNTVEAASAAKIRAEATGDSAEAAHAAASLARWRPRVARWTGYLELTTEAYVDAAAVEAEADRLAHAPTSEG</sequence>
<gene>
    <name evidence="1" type="ORF">D5S18_14630</name>
</gene>
<name>A0A3A4KFM0_9NOCA</name>
<evidence type="ECO:0000313" key="1">
    <source>
        <dbReference type="EMBL" id="RJO74708.1"/>
    </source>
</evidence>